<dbReference type="CDD" id="cd02440">
    <property type="entry name" value="AdoMet_MTases"/>
    <property type="match status" value="1"/>
</dbReference>
<dbReference type="GeneID" id="27718671"/>
<organism evidence="2 3">
    <name type="scientific">Pseudallescheria apiosperma</name>
    <name type="common">Scedosporium apiospermum</name>
    <dbReference type="NCBI Taxonomy" id="563466"/>
    <lineage>
        <taxon>Eukaryota</taxon>
        <taxon>Fungi</taxon>
        <taxon>Dikarya</taxon>
        <taxon>Ascomycota</taxon>
        <taxon>Pezizomycotina</taxon>
        <taxon>Sordariomycetes</taxon>
        <taxon>Hypocreomycetidae</taxon>
        <taxon>Microascales</taxon>
        <taxon>Microascaceae</taxon>
        <taxon>Scedosporium</taxon>
    </lineage>
</organism>
<dbReference type="AlphaFoldDB" id="A0A084GH69"/>
<gene>
    <name evidence="2" type="ORF">SAPIO_CDS0519</name>
</gene>
<evidence type="ECO:0000313" key="3">
    <source>
        <dbReference type="Proteomes" id="UP000028545"/>
    </source>
</evidence>
<accession>A0A084GH69</accession>
<dbReference type="KEGG" id="sapo:SAPIO_CDS0519"/>
<dbReference type="PANTHER" id="PTHR14614">
    <property type="entry name" value="HEPATOCELLULAR CARCINOMA-ASSOCIATED ANTIGEN"/>
    <property type="match status" value="1"/>
</dbReference>
<protein>
    <submittedName>
        <fullName evidence="2">Podospora anserina S mat+ genomic DNA chromosome 2, supercontig 2</fullName>
    </submittedName>
</protein>
<dbReference type="OrthoDB" id="407325at2759"/>
<dbReference type="VEuPathDB" id="FungiDB:SAPIO_CDS0519"/>
<dbReference type="Proteomes" id="UP000028545">
    <property type="component" value="Unassembled WGS sequence"/>
</dbReference>
<reference evidence="2 3" key="1">
    <citation type="journal article" date="2014" name="Genome Announc.">
        <title>Draft genome sequence of the pathogenic fungus Scedosporium apiospermum.</title>
        <authorList>
            <person name="Vandeputte P."/>
            <person name="Ghamrawi S."/>
            <person name="Rechenmann M."/>
            <person name="Iltis A."/>
            <person name="Giraud S."/>
            <person name="Fleury M."/>
            <person name="Thornton C."/>
            <person name="Delhaes L."/>
            <person name="Meyer W."/>
            <person name="Papon N."/>
            <person name="Bouchara J.P."/>
        </authorList>
    </citation>
    <scope>NUCLEOTIDE SEQUENCE [LARGE SCALE GENOMIC DNA]</scope>
    <source>
        <strain evidence="2 3">IHEM 14462</strain>
    </source>
</reference>
<dbReference type="GO" id="GO:0005737">
    <property type="term" value="C:cytoplasm"/>
    <property type="evidence" value="ECO:0007669"/>
    <property type="project" value="TreeGrafter"/>
</dbReference>
<name>A0A084GH69_PSEDA</name>
<dbReference type="EMBL" id="JOWA01000022">
    <property type="protein sequence ID" value="KEZ46681.1"/>
    <property type="molecule type" value="Genomic_DNA"/>
</dbReference>
<dbReference type="Gene3D" id="3.40.50.150">
    <property type="entry name" value="Vaccinia Virus protein VP39"/>
    <property type="match status" value="1"/>
</dbReference>
<dbReference type="RefSeq" id="XP_016646480.1">
    <property type="nucleotide sequence ID" value="XM_016783280.1"/>
</dbReference>
<feature type="region of interest" description="Disordered" evidence="1">
    <location>
        <begin position="1"/>
        <end position="21"/>
    </location>
</feature>
<dbReference type="InterPro" id="IPR029063">
    <property type="entry name" value="SAM-dependent_MTases_sf"/>
</dbReference>
<keyword evidence="3" id="KW-1185">Reference proteome</keyword>
<evidence type="ECO:0000256" key="1">
    <source>
        <dbReference type="SAM" id="MobiDB-lite"/>
    </source>
</evidence>
<sequence length="314" mass="34037">MTSTNLTNRLTPETPDSTPEDFLSSSLAVIFPDAVANQHGDAHTALLYTSPLLPKPLRIQLADPPAEDERQLFGHYLWNASLLAAEFIEAGTVGVSSSSTEQRGSALTRALEDGIFNVKDKRVVELGAGTALPSMMAALLGAKSVTVTDYPSDALLATLRGNVERNVSRENGPKGGEAGFCEDVVVSGHAWGETADEFAVGRKHAFDVVIAADCLWMPWQHANLQTSISHFLKPASLNPDARAWVIAGFHTGRAKMRGFFDDAALAEKGLEVERLWEVDCLGVEREWVWEREGEDAGNRRRWLAVGILKSVAGS</sequence>
<dbReference type="SUPFAM" id="SSF53335">
    <property type="entry name" value="S-adenosyl-L-methionine-dependent methyltransferases"/>
    <property type="match status" value="1"/>
</dbReference>
<evidence type="ECO:0000313" key="2">
    <source>
        <dbReference type="EMBL" id="KEZ46681.1"/>
    </source>
</evidence>
<dbReference type="Pfam" id="PF10294">
    <property type="entry name" value="Methyltransf_16"/>
    <property type="match status" value="1"/>
</dbReference>
<dbReference type="PANTHER" id="PTHR14614:SF104">
    <property type="entry name" value="N-METHYLTRANSFERASE, PUTATIVE (AFU_ORTHOLOGUE AFUA_1G17750)-RELATED"/>
    <property type="match status" value="1"/>
</dbReference>
<proteinExistence type="predicted"/>
<dbReference type="OMA" id="RARWCIV"/>
<dbReference type="HOGENOM" id="CLU_032409_2_1_1"/>
<comment type="caution">
    <text evidence="2">The sequence shown here is derived from an EMBL/GenBank/DDBJ whole genome shotgun (WGS) entry which is preliminary data.</text>
</comment>
<dbReference type="InterPro" id="IPR019410">
    <property type="entry name" value="Methyltransf_16"/>
</dbReference>
<dbReference type="GO" id="GO:0008757">
    <property type="term" value="F:S-adenosylmethionine-dependent methyltransferase activity"/>
    <property type="evidence" value="ECO:0007669"/>
    <property type="project" value="UniProtKB-ARBA"/>
</dbReference>